<dbReference type="EMBL" id="CACVBM020001606">
    <property type="protein sequence ID" value="CAA7055124.1"/>
    <property type="molecule type" value="Genomic_DNA"/>
</dbReference>
<evidence type="ECO:0000256" key="1">
    <source>
        <dbReference type="SAM" id="MobiDB-lite"/>
    </source>
</evidence>
<accession>A0A6D2L6D3</accession>
<name>A0A6D2L6D3_9BRAS</name>
<comment type="caution">
    <text evidence="2">The sequence shown here is derived from an EMBL/GenBank/DDBJ whole genome shotgun (WGS) entry which is preliminary data.</text>
</comment>
<keyword evidence="3" id="KW-1185">Reference proteome</keyword>
<organism evidence="2 3">
    <name type="scientific">Microthlaspi erraticum</name>
    <dbReference type="NCBI Taxonomy" id="1685480"/>
    <lineage>
        <taxon>Eukaryota</taxon>
        <taxon>Viridiplantae</taxon>
        <taxon>Streptophyta</taxon>
        <taxon>Embryophyta</taxon>
        <taxon>Tracheophyta</taxon>
        <taxon>Spermatophyta</taxon>
        <taxon>Magnoliopsida</taxon>
        <taxon>eudicotyledons</taxon>
        <taxon>Gunneridae</taxon>
        <taxon>Pentapetalae</taxon>
        <taxon>rosids</taxon>
        <taxon>malvids</taxon>
        <taxon>Brassicales</taxon>
        <taxon>Brassicaceae</taxon>
        <taxon>Coluteocarpeae</taxon>
        <taxon>Microthlaspi</taxon>
    </lineage>
</organism>
<feature type="region of interest" description="Disordered" evidence="1">
    <location>
        <begin position="1"/>
        <end position="73"/>
    </location>
</feature>
<dbReference type="Proteomes" id="UP000467841">
    <property type="component" value="Unassembled WGS sequence"/>
</dbReference>
<sequence>MGGRCAGVAAATEPPTKVGGGTTIKRNAYDQKRKSKEANTQMQKPPNPNGNANAGVDPSGEAANENARSNKHAAGLTFWTMLNGCKTRGEYMRDSDLDKAILCSNCCQILIATEKSP</sequence>
<proteinExistence type="predicted"/>
<protein>
    <submittedName>
        <fullName evidence="2">Uncharacterized protein</fullName>
    </submittedName>
</protein>
<evidence type="ECO:0000313" key="3">
    <source>
        <dbReference type="Proteomes" id="UP000467841"/>
    </source>
</evidence>
<gene>
    <name evidence="2" type="ORF">MERR_LOCUS42360</name>
</gene>
<reference evidence="2" key="1">
    <citation type="submission" date="2020-01" db="EMBL/GenBank/DDBJ databases">
        <authorList>
            <person name="Mishra B."/>
        </authorList>
    </citation>
    <scope>NUCLEOTIDE SEQUENCE [LARGE SCALE GENOMIC DNA]</scope>
</reference>
<evidence type="ECO:0000313" key="2">
    <source>
        <dbReference type="EMBL" id="CAA7055124.1"/>
    </source>
</evidence>
<dbReference type="AlphaFoldDB" id="A0A6D2L6D3"/>